<sequence length="1454" mass="152196">MQLKAHCRRAADALLGRRWQHRHLSFVSEGQFRLPCALLCSDGGGLLKRLYIIQGLFRAVNYDRTRKHTARAADKQMTATRSAARPVCVGGTRWTVTRPAGFCFYLLRHSPSFASLECNPSDAVKKPDPKDPSAYFYCSLEGVFARRHCVQGRQFNATTLECDSDHALFGEDDPFSNPLNQAPADLCGAGIPLTRLSAPVLCNPSISSCPDGYVCTLYAATGSSYCCQNPTTVTTSGLCTGNQVTYISPTTGQPLSCVLGQPSTCPTGFGCNVVSGTVTRCCGSNFGCPYNSAAFLNPATGSYVICVLGQANACQNGFVCAQSVSLNTPICCSATSNTVSNLCPSGVSPLASPNPCSASVPCPASHTCTIVNNVGICCPSSAVCPAGAPLGGITVCSESNPCQTGYECVTTNGAQYCCRKADGVCGLQMNAGVTCAVSQTAQTKYYFDVTTGTCRTFQYSGCGGNDNRFDTLQQCESFCLAKQCSIGRAYRVGTSATNSACTTTTTTCPSQYTCQAPTFGPVNQICCPTPELVCNEAAASGTQCFTSTTSITRYSFNPSTRQCVEFQYLGCDGNSNNFATRVECSNFCLSAVNNVCSGAAPLLDPNNQFQLCSVAIPCPQGYSCTPSGAQSYCCPLATTSCTIGLSVGVACAGGVQRVLWYYNTATSTCQQFTYLGCGGNANRFLDQTVCTSFCASTGTTSGNCPTGMTPVIPSGQTTVQVCTLNVPGTCPAGSSCIRSTTNAAICCQGTLTCPNNRVAYIIPGSDSVVSCQPDVGNTCPANNECVVSANISGFYLCCSTTGTTTSTCPNSLLSNGLACTMNAVNGCAGGYLCLRAVGSTAATGICCQVAPVCSGGLIPSYISGSTNQVQVCQADLAGCPLGSTCTATNIPSVTICCQTGTTTTTQTRCVGNVQPYIPPGNTLPQECLVNTLNACPVSYGCQPALDGRYVCCPVQQSFSLCSSGVVPYYPPGSAVPQVCNIAVNTCPVGYSCQTSSTAGQYVCCPGANSLSASCPAGTNGYLLYTRGLSCPRGSTACPPGFYCTQSTVDGVYLCCGSGSSTAVTTLAVPNCANGATPLVAAGTNQRQYCSPTSANVCPNGFSCLASTITAQYICCSSGITAANPLLTDYCPVFQIPFIPPGATVPVLCHMTTNPCGLPYTCIFSSIRQNSYCCAPSSRSASSALDGCPIGSRPLFDGVSQVRQCDPMTGSTACPQGYLCQYSVPFLRWQCCTASTLRARKWPSPSIDSAVSRFSSLPSAPFSLEECPANTYKINSKCLPLYYPGQRGCTVTDQCALKVPETRCDAGYCMCPSHKLIHQGRCVGFCPDGYINAAARCNDIMNVVMMDAVDERQNGTIGGWCLDTVIRENQCTAEHSECSDRSLTCQCKHGYELDIQAVDEVQNIAIGACIPIADSKWHQAADEVEMSGDAPLYADLHDHDEVESTRNVFLQIADI</sequence>
<dbReference type="PROSITE" id="PS50279">
    <property type="entry name" value="BPTI_KUNITZ_2"/>
    <property type="match status" value="3"/>
</dbReference>
<evidence type="ECO:0000259" key="1">
    <source>
        <dbReference type="PROSITE" id="PS50279"/>
    </source>
</evidence>
<feature type="domain" description="BPTI/Kunitz inhibitor" evidence="1">
    <location>
        <begin position="425"/>
        <end position="479"/>
    </location>
</feature>
<feature type="domain" description="BPTI/Kunitz inhibitor" evidence="1">
    <location>
        <begin position="534"/>
        <end position="588"/>
    </location>
</feature>
<dbReference type="InterPro" id="IPR036880">
    <property type="entry name" value="Kunitz_BPTI_sf"/>
</dbReference>
<organism evidence="3 4">
    <name type="scientific">Plectus sambesii</name>
    <dbReference type="NCBI Taxonomy" id="2011161"/>
    <lineage>
        <taxon>Eukaryota</taxon>
        <taxon>Metazoa</taxon>
        <taxon>Ecdysozoa</taxon>
        <taxon>Nematoda</taxon>
        <taxon>Chromadorea</taxon>
        <taxon>Plectida</taxon>
        <taxon>Plectina</taxon>
        <taxon>Plectoidea</taxon>
        <taxon>Plectidae</taxon>
        <taxon>Plectus</taxon>
    </lineage>
</organism>
<feature type="domain" description="BPTI/Kunitz inhibitor" evidence="1">
    <location>
        <begin position="641"/>
        <end position="694"/>
    </location>
</feature>
<protein>
    <submittedName>
        <fullName evidence="4">Uncharacterized protein</fullName>
    </submittedName>
</protein>
<dbReference type="CDD" id="cd00109">
    <property type="entry name" value="Kunitz-type"/>
    <property type="match status" value="2"/>
</dbReference>
<dbReference type="Pfam" id="PF00014">
    <property type="entry name" value="Kunitz_BPTI"/>
    <property type="match status" value="3"/>
</dbReference>
<dbReference type="SMART" id="SM00131">
    <property type="entry name" value="KU"/>
    <property type="match status" value="3"/>
</dbReference>
<dbReference type="InterPro" id="IPR002557">
    <property type="entry name" value="Chitin-bd_dom"/>
</dbReference>
<dbReference type="GO" id="GO:0005576">
    <property type="term" value="C:extracellular region"/>
    <property type="evidence" value="ECO:0007669"/>
    <property type="project" value="InterPro"/>
</dbReference>
<dbReference type="SUPFAM" id="SSF57362">
    <property type="entry name" value="BPTI-like"/>
    <property type="match status" value="3"/>
</dbReference>
<dbReference type="PANTHER" id="PTHR46339:SF6">
    <property type="entry name" value="BPTI_KUNITZ INHIBITOR DOMAIN-CONTAINING PROTEIN"/>
    <property type="match status" value="1"/>
</dbReference>
<dbReference type="PANTHER" id="PTHR46339">
    <property type="entry name" value="PROTEIN CBG15282-RELATED"/>
    <property type="match status" value="1"/>
</dbReference>
<dbReference type="Pfam" id="PF14625">
    <property type="entry name" value="Lustrin_cystein"/>
    <property type="match status" value="15"/>
</dbReference>
<dbReference type="PROSITE" id="PS50940">
    <property type="entry name" value="CHIT_BIND_II"/>
    <property type="match status" value="1"/>
</dbReference>
<dbReference type="WBParaSite" id="PSAMB.scaffold718size42858.g8388.t1">
    <property type="protein sequence ID" value="PSAMB.scaffold718size42858.g8388.t1"/>
    <property type="gene ID" value="PSAMB.scaffold718size42858.g8388"/>
</dbReference>
<reference evidence="4" key="1">
    <citation type="submission" date="2022-11" db="UniProtKB">
        <authorList>
            <consortium name="WormBaseParasite"/>
        </authorList>
    </citation>
    <scope>IDENTIFICATION</scope>
</reference>
<dbReference type="InterPro" id="IPR006150">
    <property type="entry name" value="Cys_repeat_1"/>
</dbReference>
<dbReference type="InterPro" id="IPR036508">
    <property type="entry name" value="Chitin-bd_dom_sf"/>
</dbReference>
<evidence type="ECO:0000313" key="4">
    <source>
        <dbReference type="WBParaSite" id="PSAMB.scaffold718size42858.g8388.t1"/>
    </source>
</evidence>
<dbReference type="InterPro" id="IPR053014">
    <property type="entry name" value="Cuticle_assoc_divergent"/>
</dbReference>
<name>A0A914XB03_9BILA</name>
<dbReference type="InterPro" id="IPR028150">
    <property type="entry name" value="Lustrin_cystein"/>
</dbReference>
<dbReference type="InterPro" id="IPR020901">
    <property type="entry name" value="Prtase_inh_Kunz-CS"/>
</dbReference>
<evidence type="ECO:0000259" key="2">
    <source>
        <dbReference type="PROSITE" id="PS50940"/>
    </source>
</evidence>
<feature type="domain" description="Chitin-binding type-2" evidence="2">
    <location>
        <begin position="115"/>
        <end position="163"/>
    </location>
</feature>
<accession>A0A914XB03</accession>
<dbReference type="InterPro" id="IPR006149">
    <property type="entry name" value="EB_dom"/>
</dbReference>
<dbReference type="GO" id="GO:0004867">
    <property type="term" value="F:serine-type endopeptidase inhibitor activity"/>
    <property type="evidence" value="ECO:0007669"/>
    <property type="project" value="InterPro"/>
</dbReference>
<keyword evidence="3" id="KW-1185">Reference proteome</keyword>
<dbReference type="SUPFAM" id="SSF57625">
    <property type="entry name" value="Invertebrate chitin-binding proteins"/>
    <property type="match status" value="1"/>
</dbReference>
<dbReference type="SMART" id="SM00289">
    <property type="entry name" value="WR1"/>
    <property type="match status" value="17"/>
</dbReference>
<proteinExistence type="predicted"/>
<dbReference type="Proteomes" id="UP000887566">
    <property type="component" value="Unplaced"/>
</dbReference>
<evidence type="ECO:0000313" key="3">
    <source>
        <dbReference type="Proteomes" id="UP000887566"/>
    </source>
</evidence>
<dbReference type="Pfam" id="PF01683">
    <property type="entry name" value="EB"/>
    <property type="match status" value="1"/>
</dbReference>
<dbReference type="GO" id="GO:0008061">
    <property type="term" value="F:chitin binding"/>
    <property type="evidence" value="ECO:0007669"/>
    <property type="project" value="InterPro"/>
</dbReference>
<dbReference type="PROSITE" id="PS00280">
    <property type="entry name" value="BPTI_KUNITZ_1"/>
    <property type="match status" value="3"/>
</dbReference>
<dbReference type="Gene3D" id="4.10.410.10">
    <property type="entry name" value="Pancreatic trypsin inhibitor Kunitz domain"/>
    <property type="match status" value="3"/>
</dbReference>
<dbReference type="InterPro" id="IPR002223">
    <property type="entry name" value="Kunitz_BPTI"/>
</dbReference>